<name>A0A4Y7JUL0_PAPSO</name>
<proteinExistence type="predicted"/>
<accession>A0A4Y7JUL0</accession>
<dbReference type="Gramene" id="RZC63732">
    <property type="protein sequence ID" value="RZC63732"/>
    <property type="gene ID" value="C5167_025499"/>
</dbReference>
<evidence type="ECO:0000313" key="3">
    <source>
        <dbReference type="Proteomes" id="UP000316621"/>
    </source>
</evidence>
<feature type="region of interest" description="Disordered" evidence="1">
    <location>
        <begin position="68"/>
        <end position="88"/>
    </location>
</feature>
<evidence type="ECO:0000256" key="1">
    <source>
        <dbReference type="SAM" id="MobiDB-lite"/>
    </source>
</evidence>
<sequence length="278" mass="32150">MIMQQTTTMLKFTPTFHHPSGSSMIKKPQIHYTNFPNIHKITSNKPFQITNFPNTKKITNRKPFHISSCSKKDNAEANSVSKDAPKSSTLTSEKKLQFHVSSAFDPILSSVKQYNDEKEIVGVVQHIVEHHHENLMETTVLCELGLLENFKISVYDIINQTLLNEEENEKMWRICTVVECKDRDWKKMVGEIEDILNTHDDVKCNSTYNFAFVNSFEPEMKIVVSGFVTVSKLRTPRFEDYMEVRRKVLSEIDEIRIKHGGSKEESALGDRVKLIRRD</sequence>
<gene>
    <name evidence="2" type="ORF">C5167_025499</name>
</gene>
<organism evidence="2 3">
    <name type="scientific">Papaver somniferum</name>
    <name type="common">Opium poppy</name>
    <dbReference type="NCBI Taxonomy" id="3469"/>
    <lineage>
        <taxon>Eukaryota</taxon>
        <taxon>Viridiplantae</taxon>
        <taxon>Streptophyta</taxon>
        <taxon>Embryophyta</taxon>
        <taxon>Tracheophyta</taxon>
        <taxon>Spermatophyta</taxon>
        <taxon>Magnoliopsida</taxon>
        <taxon>Ranunculales</taxon>
        <taxon>Papaveraceae</taxon>
        <taxon>Papaveroideae</taxon>
        <taxon>Papaver</taxon>
    </lineage>
</organism>
<feature type="compositionally biased region" description="Polar residues" evidence="1">
    <location>
        <begin position="76"/>
        <end position="88"/>
    </location>
</feature>
<dbReference type="Proteomes" id="UP000316621">
    <property type="component" value="Chromosome 5"/>
</dbReference>
<reference evidence="2 3" key="1">
    <citation type="journal article" date="2018" name="Science">
        <title>The opium poppy genome and morphinan production.</title>
        <authorList>
            <person name="Guo L."/>
            <person name="Winzer T."/>
            <person name="Yang X."/>
            <person name="Li Y."/>
            <person name="Ning Z."/>
            <person name="He Z."/>
            <person name="Teodor R."/>
            <person name="Lu Y."/>
            <person name="Bowser T.A."/>
            <person name="Graham I.A."/>
            <person name="Ye K."/>
        </authorList>
    </citation>
    <scope>NUCLEOTIDE SEQUENCE [LARGE SCALE GENOMIC DNA]</scope>
    <source>
        <strain evidence="3">cv. HN1</strain>
        <tissue evidence="2">Leaves</tissue>
    </source>
</reference>
<dbReference type="AlphaFoldDB" id="A0A4Y7JUL0"/>
<evidence type="ECO:0000313" key="2">
    <source>
        <dbReference type="EMBL" id="RZC63732.1"/>
    </source>
</evidence>
<protein>
    <submittedName>
        <fullName evidence="2">Uncharacterized protein</fullName>
    </submittedName>
</protein>
<dbReference type="EMBL" id="CM010719">
    <property type="protein sequence ID" value="RZC63732.1"/>
    <property type="molecule type" value="Genomic_DNA"/>
</dbReference>
<keyword evidence="3" id="KW-1185">Reference proteome</keyword>